<dbReference type="RefSeq" id="WP_338841443.1">
    <property type="nucleotide sequence ID" value="NZ_CP147988.1"/>
</dbReference>
<gene>
    <name evidence="8" type="ORF">V6624_07410</name>
</gene>
<keyword evidence="9" id="KW-1185">Reference proteome</keyword>
<evidence type="ECO:0000259" key="7">
    <source>
        <dbReference type="Pfam" id="PF06271"/>
    </source>
</evidence>
<evidence type="ECO:0000256" key="6">
    <source>
        <dbReference type="SAM" id="Phobius"/>
    </source>
</evidence>
<sequence length="167" mass="19288">MGDSMYILDKKLFASERKRFVGGIVDFIFVFVSVFISGLIIVIIGNIFNWDIFSIWGRFINDSTYLALFTFLMFNYLFLESFFGATMGKFATGIIVVTENGTKPNFGRIFIRTLCRLIPFDVFSFLGKSGMFWHDSFSKTYVVDKRGLERDLENFYSIDLIGQNEVI</sequence>
<organism evidence="8 9">
    <name type="scientific">Flavobacterium ginsenosidimutans</name>
    <dbReference type="NCBI Taxonomy" id="687844"/>
    <lineage>
        <taxon>Bacteria</taxon>
        <taxon>Pseudomonadati</taxon>
        <taxon>Bacteroidota</taxon>
        <taxon>Flavobacteriia</taxon>
        <taxon>Flavobacteriales</taxon>
        <taxon>Flavobacteriaceae</taxon>
        <taxon>Flavobacterium</taxon>
    </lineage>
</organism>
<dbReference type="Proteomes" id="UP001447857">
    <property type="component" value="Chromosome"/>
</dbReference>
<evidence type="ECO:0000256" key="1">
    <source>
        <dbReference type="ARBA" id="ARBA00004651"/>
    </source>
</evidence>
<proteinExistence type="predicted"/>
<protein>
    <submittedName>
        <fullName evidence="8">RDD family protein</fullName>
    </submittedName>
</protein>
<dbReference type="InterPro" id="IPR051791">
    <property type="entry name" value="Pra-immunoreactive"/>
</dbReference>
<feature type="transmembrane region" description="Helical" evidence="6">
    <location>
        <begin position="20"/>
        <end position="44"/>
    </location>
</feature>
<dbReference type="PANTHER" id="PTHR36115:SF4">
    <property type="entry name" value="MEMBRANE PROTEIN"/>
    <property type="match status" value="1"/>
</dbReference>
<keyword evidence="4 6" id="KW-1133">Transmembrane helix</keyword>
<dbReference type="EMBL" id="CP147988">
    <property type="protein sequence ID" value="WXK51454.1"/>
    <property type="molecule type" value="Genomic_DNA"/>
</dbReference>
<accession>A0ABZ2QAU7</accession>
<dbReference type="InterPro" id="IPR010432">
    <property type="entry name" value="RDD"/>
</dbReference>
<name>A0ABZ2QAU7_9FLAO</name>
<keyword evidence="2" id="KW-1003">Cell membrane</keyword>
<feature type="domain" description="RDD" evidence="7">
    <location>
        <begin position="16"/>
        <end position="128"/>
    </location>
</feature>
<keyword evidence="3 6" id="KW-0812">Transmembrane</keyword>
<evidence type="ECO:0000313" key="8">
    <source>
        <dbReference type="EMBL" id="WXK51454.1"/>
    </source>
</evidence>
<keyword evidence="5 6" id="KW-0472">Membrane</keyword>
<evidence type="ECO:0000256" key="2">
    <source>
        <dbReference type="ARBA" id="ARBA00022475"/>
    </source>
</evidence>
<feature type="transmembrane region" description="Helical" evidence="6">
    <location>
        <begin position="64"/>
        <end position="83"/>
    </location>
</feature>
<evidence type="ECO:0000256" key="5">
    <source>
        <dbReference type="ARBA" id="ARBA00023136"/>
    </source>
</evidence>
<comment type="subcellular location">
    <subcellularLocation>
        <location evidence="1">Cell membrane</location>
        <topology evidence="1">Multi-pass membrane protein</topology>
    </subcellularLocation>
</comment>
<dbReference type="Pfam" id="PF06271">
    <property type="entry name" value="RDD"/>
    <property type="match status" value="1"/>
</dbReference>
<evidence type="ECO:0000256" key="4">
    <source>
        <dbReference type="ARBA" id="ARBA00022989"/>
    </source>
</evidence>
<evidence type="ECO:0000313" key="9">
    <source>
        <dbReference type="Proteomes" id="UP001447857"/>
    </source>
</evidence>
<dbReference type="PANTHER" id="PTHR36115">
    <property type="entry name" value="PROLINE-RICH ANTIGEN HOMOLOG-RELATED"/>
    <property type="match status" value="1"/>
</dbReference>
<evidence type="ECO:0000256" key="3">
    <source>
        <dbReference type="ARBA" id="ARBA00022692"/>
    </source>
</evidence>
<reference evidence="8 9" key="1">
    <citation type="submission" date="2024-02" db="EMBL/GenBank/DDBJ databases">
        <title>complete genome of Flavobacterium ginsenosidimutans Str. YTB16.</title>
        <authorList>
            <person name="Wang Q."/>
        </authorList>
    </citation>
    <scope>NUCLEOTIDE SEQUENCE [LARGE SCALE GENOMIC DNA]</scope>
    <source>
        <strain evidence="8 9">YTB16</strain>
    </source>
</reference>